<evidence type="ECO:0000313" key="2">
    <source>
        <dbReference type="EMBL" id="CAI2183031.1"/>
    </source>
</evidence>
<comment type="caution">
    <text evidence="2">The sequence shown here is derived from an EMBL/GenBank/DDBJ whole genome shotgun (WGS) entry which is preliminary data.</text>
</comment>
<dbReference type="Proteomes" id="UP001153678">
    <property type="component" value="Unassembled WGS sequence"/>
</dbReference>
<gene>
    <name evidence="2" type="ORF">FWILDA_LOCUS10874</name>
</gene>
<feature type="compositionally biased region" description="Basic residues" evidence="1">
    <location>
        <begin position="273"/>
        <end position="288"/>
    </location>
</feature>
<accession>A0A9W4SVL4</accession>
<keyword evidence="3" id="KW-1185">Reference proteome</keyword>
<dbReference type="AlphaFoldDB" id="A0A9W4SVL4"/>
<feature type="non-terminal residue" evidence="2">
    <location>
        <position position="288"/>
    </location>
</feature>
<evidence type="ECO:0000313" key="3">
    <source>
        <dbReference type="Proteomes" id="UP001153678"/>
    </source>
</evidence>
<name>A0A9W4SVL4_9GLOM</name>
<organism evidence="2 3">
    <name type="scientific">Funneliformis geosporum</name>
    <dbReference type="NCBI Taxonomy" id="1117311"/>
    <lineage>
        <taxon>Eukaryota</taxon>
        <taxon>Fungi</taxon>
        <taxon>Fungi incertae sedis</taxon>
        <taxon>Mucoromycota</taxon>
        <taxon>Glomeromycotina</taxon>
        <taxon>Glomeromycetes</taxon>
        <taxon>Glomerales</taxon>
        <taxon>Glomeraceae</taxon>
        <taxon>Funneliformis</taxon>
    </lineage>
</organism>
<proteinExistence type="predicted"/>
<reference evidence="2" key="1">
    <citation type="submission" date="2022-08" db="EMBL/GenBank/DDBJ databases">
        <authorList>
            <person name="Kallberg Y."/>
            <person name="Tangrot J."/>
            <person name="Rosling A."/>
        </authorList>
    </citation>
    <scope>NUCLEOTIDE SEQUENCE</scope>
    <source>
        <strain evidence="2">Wild A</strain>
    </source>
</reference>
<evidence type="ECO:0000256" key="1">
    <source>
        <dbReference type="SAM" id="MobiDB-lite"/>
    </source>
</evidence>
<dbReference type="EMBL" id="CAMKVN010002907">
    <property type="protein sequence ID" value="CAI2183031.1"/>
    <property type="molecule type" value="Genomic_DNA"/>
</dbReference>
<feature type="region of interest" description="Disordered" evidence="1">
    <location>
        <begin position="259"/>
        <end position="288"/>
    </location>
</feature>
<protein>
    <submittedName>
        <fullName evidence="2">12540_t:CDS:1</fullName>
    </submittedName>
</protein>
<sequence>VEWSCNTLWSQGQGDDSTICSFNSYRHCVGCCSPSLDVQHKSTSKSEMQLQGKSSNEEIRKPSRISGENAVGLCGKITGNGGGGNSSNHGKSHILLSEGKRQELLLQAVKERVKVMKTMYLNIQTEKKLEGYSQSWAIVQSQYPGGFFMERRLPENTMQLCTSGHSMSSLSYNNIFDSSGNNPTLVAEMIENESDRCRIAKSLNIKIRSGDLQKDYIYRDMGRYDQYIMVFQEFFNAVSEKAVLWDVLSDGTLWELSDLDSPEGCNSHPVSDKKKKKKGKKKNQKRRH</sequence>